<dbReference type="CDD" id="cd12797">
    <property type="entry name" value="M23_peptidase"/>
    <property type="match status" value="1"/>
</dbReference>
<comment type="similarity">
    <text evidence="1">Belongs to the E.coli NlpD/Haemophilus LppB family.</text>
</comment>
<dbReference type="RefSeq" id="WP_158338609.1">
    <property type="nucleotide sequence ID" value="NZ_CP034855.1"/>
</dbReference>
<dbReference type="Gene3D" id="2.70.70.10">
    <property type="entry name" value="Glucose Permease (Domain IIA)"/>
    <property type="match status" value="1"/>
</dbReference>
<dbReference type="AlphaFoldDB" id="A0A4D6YBL2"/>
<reference evidence="3 4" key="2">
    <citation type="submission" date="2019-05" db="EMBL/GenBank/DDBJ databases">
        <title>Genome evolution of the obligate endosymbiont Buchnera aphidicola.</title>
        <authorList>
            <person name="Moran N.A."/>
        </authorList>
    </citation>
    <scope>NUCLEOTIDE SEQUENCE [LARGE SCALE GENOMIC DNA]</scope>
    <source>
        <strain evidence="3 4">Sav</strain>
    </source>
</reference>
<protein>
    <submittedName>
        <fullName evidence="3">LysM peptidoglycan-binding domain-containing protein</fullName>
    </submittedName>
</protein>
<dbReference type="CDD" id="cd00118">
    <property type="entry name" value="LysM"/>
    <property type="match status" value="1"/>
</dbReference>
<dbReference type="Gene3D" id="3.10.350.10">
    <property type="entry name" value="LysM domain"/>
    <property type="match status" value="1"/>
</dbReference>
<dbReference type="InterPro" id="IPR018392">
    <property type="entry name" value="LysM"/>
</dbReference>
<dbReference type="OrthoDB" id="9795421at2"/>
<accession>A0A4D6YBL2</accession>
<dbReference type="PANTHER" id="PTHR21666:SF263">
    <property type="entry name" value="MUREIN HYDROLASE ACTIVATOR NLPD"/>
    <property type="match status" value="1"/>
</dbReference>
<dbReference type="InterPro" id="IPR050570">
    <property type="entry name" value="Cell_wall_metabolism_enzyme"/>
</dbReference>
<organism evidence="3 4">
    <name type="scientific">Buchnera aphidicola</name>
    <name type="common">Sitobion avenae</name>
    <dbReference type="NCBI Taxonomy" id="571428"/>
    <lineage>
        <taxon>Bacteria</taxon>
        <taxon>Pseudomonadati</taxon>
        <taxon>Pseudomonadota</taxon>
        <taxon>Gammaproteobacteria</taxon>
        <taxon>Enterobacterales</taxon>
        <taxon>Erwiniaceae</taxon>
        <taxon>Buchnera</taxon>
    </lineage>
</organism>
<dbReference type="Pfam" id="PF01551">
    <property type="entry name" value="Peptidase_M23"/>
    <property type="match status" value="1"/>
</dbReference>
<dbReference type="GO" id="GO:0032153">
    <property type="term" value="C:cell division site"/>
    <property type="evidence" value="ECO:0007669"/>
    <property type="project" value="TreeGrafter"/>
</dbReference>
<gene>
    <name evidence="3" type="ORF">D9V77_02080</name>
</gene>
<dbReference type="InterPro" id="IPR016047">
    <property type="entry name" value="M23ase_b-sheet_dom"/>
</dbReference>
<dbReference type="Proteomes" id="UP000298585">
    <property type="component" value="Chromosome"/>
</dbReference>
<proteinExistence type="inferred from homology"/>
<dbReference type="GO" id="GO:0004222">
    <property type="term" value="F:metalloendopeptidase activity"/>
    <property type="evidence" value="ECO:0007669"/>
    <property type="project" value="TreeGrafter"/>
</dbReference>
<evidence type="ECO:0000313" key="4">
    <source>
        <dbReference type="Proteomes" id="UP000298585"/>
    </source>
</evidence>
<dbReference type="InterPro" id="IPR011055">
    <property type="entry name" value="Dup_hybrid_motif"/>
</dbReference>
<dbReference type="InterPro" id="IPR036779">
    <property type="entry name" value="LysM_dom_sf"/>
</dbReference>
<reference evidence="3 4" key="1">
    <citation type="submission" date="2018-12" db="EMBL/GenBank/DDBJ databases">
        <authorList>
            <person name="Chong R.A."/>
        </authorList>
    </citation>
    <scope>NUCLEOTIDE SEQUENCE [LARGE SCALE GENOMIC DNA]</scope>
    <source>
        <strain evidence="3 4">Sav</strain>
    </source>
</reference>
<dbReference type="EMBL" id="CP034855">
    <property type="protein sequence ID" value="QCI25613.1"/>
    <property type="molecule type" value="Genomic_DNA"/>
</dbReference>
<dbReference type="Pfam" id="PF01476">
    <property type="entry name" value="LysM"/>
    <property type="match status" value="1"/>
</dbReference>
<evidence type="ECO:0000259" key="2">
    <source>
        <dbReference type="PROSITE" id="PS51782"/>
    </source>
</evidence>
<evidence type="ECO:0000313" key="3">
    <source>
        <dbReference type="EMBL" id="QCI25613.1"/>
    </source>
</evidence>
<dbReference type="GO" id="GO:0009279">
    <property type="term" value="C:cell outer membrane"/>
    <property type="evidence" value="ECO:0007669"/>
    <property type="project" value="TreeGrafter"/>
</dbReference>
<dbReference type="SUPFAM" id="SSF51261">
    <property type="entry name" value="Duplicated hybrid motif"/>
    <property type="match status" value="1"/>
</dbReference>
<dbReference type="SMART" id="SM00257">
    <property type="entry name" value="LysM"/>
    <property type="match status" value="1"/>
</dbReference>
<feature type="domain" description="LysM" evidence="2">
    <location>
        <begin position="93"/>
        <end position="137"/>
    </location>
</feature>
<dbReference type="PANTHER" id="PTHR21666">
    <property type="entry name" value="PEPTIDASE-RELATED"/>
    <property type="match status" value="1"/>
</dbReference>
<dbReference type="PROSITE" id="PS51782">
    <property type="entry name" value="LYSM"/>
    <property type="match status" value="1"/>
</dbReference>
<sequence>MQKKISLFKLLFLVFFLFFWKNIALGFSIENQNDSNLYLNKKNSNNFIFLKKNECFSFLKSPKNFFQKEQKEQKIIISNNNFIGFFYKNRFKIFYIVKSKDTLYSIAKNSGYNYYELSKFNSIKKPYKIIIGQKIWMGDILINENEHNFTILNSDNTILNDFSYKFIFQTPLGIKNFLTNNIKEMKICFFCNKEYKKNNVYLHKKLFNFSNKWFWPVKSKNVQYIYNDISDDKKIEISGFKGQPVFAAASGEVVCVTNSFQKYGQLIIIRHNKNYLSIYAFNNSILVKEKDIVDEKQQIATMGLSSDTHLPGLYFAIRYLGESINPLNVLPKINVHF</sequence>
<name>A0A4D6YBL2_9GAMM</name>
<evidence type="ECO:0000256" key="1">
    <source>
        <dbReference type="ARBA" id="ARBA00038420"/>
    </source>
</evidence>